<keyword evidence="2" id="KW-1133">Transmembrane helix</keyword>
<feature type="coiled-coil region" evidence="1">
    <location>
        <begin position="107"/>
        <end position="134"/>
    </location>
</feature>
<protein>
    <submittedName>
        <fullName evidence="4">GAF domain-containing protein</fullName>
    </submittedName>
</protein>
<reference evidence="4 5" key="1">
    <citation type="submission" date="2016-11" db="EMBL/GenBank/DDBJ databases">
        <authorList>
            <person name="Jaros S."/>
            <person name="Januszkiewicz K."/>
            <person name="Wedrychowicz H."/>
        </authorList>
    </citation>
    <scope>NUCLEOTIDE SEQUENCE [LARGE SCALE GENOMIC DNA]</scope>
    <source>
        <strain evidence="4 5">DSM 8605</strain>
    </source>
</reference>
<dbReference type="OrthoDB" id="86686at2"/>
<evidence type="ECO:0000313" key="4">
    <source>
        <dbReference type="EMBL" id="SHH80981.1"/>
    </source>
</evidence>
<keyword evidence="1" id="KW-0175">Coiled coil</keyword>
<dbReference type="STRING" id="1121316.SAMN02745207_02598"/>
<feature type="transmembrane region" description="Helical" evidence="2">
    <location>
        <begin position="89"/>
        <end position="106"/>
    </location>
</feature>
<evidence type="ECO:0000256" key="2">
    <source>
        <dbReference type="SAM" id="Phobius"/>
    </source>
</evidence>
<dbReference type="InterPro" id="IPR029016">
    <property type="entry name" value="GAF-like_dom_sf"/>
</dbReference>
<gene>
    <name evidence="4" type="ORF">SAMN02745207_02598</name>
</gene>
<accession>A0A1M5W0I7</accession>
<dbReference type="InterPro" id="IPR003018">
    <property type="entry name" value="GAF"/>
</dbReference>
<sequence length="406" mass="47930">MDFKKNFFSVLETILFNVIVYYIFFILQSNQEVYLNLNPHPLFILSIVMGLRYGKKMGFVSACISVCFFVYVFLQINKDINLLVEYFNNYKYILLFLWSAVVLGTFKDNYTSNIKKQSDEINLLEESFAQLKKDYSVSEKIQKELKRQIISSEESIISLYDIASKLETFETEELYTETIGILAKYLRATAISIYYYSEESNYLRLKISYGNEIEDRKSLLITNSKGFSQVIYKERVVRWQEIEEEDFPLMSAPLVRNNKVIAVVNIENMDFDRISEYAFQLFKLIMDWVNKSLNQAIYIDEMKESKYIKETKLMKINFFQERLKVEEQRKKDFGMDFGLLKYKVFDLSLQSINDKATKSLRSVDIISYDINNKILFILVPATAKENLYIVEDRILTNFKESITKIS</sequence>
<keyword evidence="5" id="KW-1185">Reference proteome</keyword>
<keyword evidence="2" id="KW-0812">Transmembrane</keyword>
<dbReference type="Proteomes" id="UP000184447">
    <property type="component" value="Unassembled WGS sequence"/>
</dbReference>
<feature type="transmembrane region" description="Helical" evidence="2">
    <location>
        <begin position="58"/>
        <end position="77"/>
    </location>
</feature>
<dbReference type="RefSeq" id="WP_073338850.1">
    <property type="nucleotide sequence ID" value="NZ_FQXM01000014.1"/>
</dbReference>
<dbReference type="Pfam" id="PF13492">
    <property type="entry name" value="GAF_3"/>
    <property type="match status" value="1"/>
</dbReference>
<evidence type="ECO:0000313" key="5">
    <source>
        <dbReference type="Proteomes" id="UP000184447"/>
    </source>
</evidence>
<evidence type="ECO:0000256" key="1">
    <source>
        <dbReference type="SAM" id="Coils"/>
    </source>
</evidence>
<dbReference type="SUPFAM" id="SSF55781">
    <property type="entry name" value="GAF domain-like"/>
    <property type="match status" value="1"/>
</dbReference>
<dbReference type="Gene3D" id="3.30.450.40">
    <property type="match status" value="1"/>
</dbReference>
<keyword evidence="2" id="KW-0472">Membrane</keyword>
<proteinExistence type="predicted"/>
<feature type="domain" description="GAF" evidence="3">
    <location>
        <begin position="172"/>
        <end position="293"/>
    </location>
</feature>
<organism evidence="4 5">
    <name type="scientific">Clostridium grantii DSM 8605</name>
    <dbReference type="NCBI Taxonomy" id="1121316"/>
    <lineage>
        <taxon>Bacteria</taxon>
        <taxon>Bacillati</taxon>
        <taxon>Bacillota</taxon>
        <taxon>Clostridia</taxon>
        <taxon>Eubacteriales</taxon>
        <taxon>Clostridiaceae</taxon>
        <taxon>Clostridium</taxon>
    </lineage>
</organism>
<dbReference type="EMBL" id="FQXM01000014">
    <property type="protein sequence ID" value="SHH80981.1"/>
    <property type="molecule type" value="Genomic_DNA"/>
</dbReference>
<name>A0A1M5W0I7_9CLOT</name>
<evidence type="ECO:0000259" key="3">
    <source>
        <dbReference type="Pfam" id="PF13492"/>
    </source>
</evidence>
<feature type="transmembrane region" description="Helical" evidence="2">
    <location>
        <begin position="7"/>
        <end position="27"/>
    </location>
</feature>
<dbReference type="AlphaFoldDB" id="A0A1M5W0I7"/>